<sequence length="315" mass="33758">MANIGSAFLGDHARRIRHLSSSTHNSGSTGTPPSSPPPPGMIGRNSTSPLAQSFHDMDLDDGPSTSRSPSRPGTNNSNGSFGLSVDPRDLPPSAPRKPIDPQLALELRVRWLEALVLGLSGSTLKGKGKELGVGGGKGENLVRLAENVQGQLEAAVDGNEGLRKFMAQYDQHAHLLTSSFALSGVLQDEAPSYSDLSPEEIDAFLTEMEPDIRAADSDMREIDALVKKGVTSAGKLSDYETLQPRLDALLKANTADIELAASLEKRIATLMQKHAHSVDALSELFVAWDDAITGAEDSITQMEREKQERSRLGLE</sequence>
<feature type="compositionally biased region" description="Low complexity" evidence="1">
    <location>
        <begin position="62"/>
        <end position="74"/>
    </location>
</feature>
<evidence type="ECO:0000256" key="1">
    <source>
        <dbReference type="SAM" id="MobiDB-lite"/>
    </source>
</evidence>
<keyword evidence="3" id="KW-1185">Reference proteome</keyword>
<dbReference type="Pfam" id="PF07426">
    <property type="entry name" value="Dynactin_p22"/>
    <property type="match status" value="1"/>
</dbReference>
<evidence type="ECO:0000313" key="2">
    <source>
        <dbReference type="EMBL" id="KAF6761733.1"/>
    </source>
</evidence>
<feature type="compositionally biased region" description="Low complexity" evidence="1">
    <location>
        <begin position="20"/>
        <end position="32"/>
    </location>
</feature>
<reference evidence="2 3" key="1">
    <citation type="submission" date="2020-07" db="EMBL/GenBank/DDBJ databases">
        <title>Comparative genomics of pyrophilous fungi reveals a link between fire events and developmental genes.</title>
        <authorList>
            <consortium name="DOE Joint Genome Institute"/>
            <person name="Steindorff A.S."/>
            <person name="Carver A."/>
            <person name="Calhoun S."/>
            <person name="Stillman K."/>
            <person name="Liu H."/>
            <person name="Lipzen A."/>
            <person name="Pangilinan J."/>
            <person name="Labutti K."/>
            <person name="Bruns T.D."/>
            <person name="Grigoriev I.V."/>
        </authorList>
    </citation>
    <scope>NUCLEOTIDE SEQUENCE [LARGE SCALE GENOMIC DNA]</scope>
    <source>
        <strain evidence="2 3">CBS 144469</strain>
    </source>
</reference>
<dbReference type="Proteomes" id="UP000521943">
    <property type="component" value="Unassembled WGS sequence"/>
</dbReference>
<protein>
    <submittedName>
        <fullName evidence="2">Uncharacterized protein</fullName>
    </submittedName>
</protein>
<feature type="region of interest" description="Disordered" evidence="1">
    <location>
        <begin position="1"/>
        <end position="99"/>
    </location>
</feature>
<proteinExistence type="predicted"/>
<dbReference type="AlphaFoldDB" id="A0A8H6MA91"/>
<evidence type="ECO:0000313" key="3">
    <source>
        <dbReference type="Proteomes" id="UP000521943"/>
    </source>
</evidence>
<dbReference type="InterPro" id="IPR009991">
    <property type="entry name" value="DCTN3"/>
</dbReference>
<gene>
    <name evidence="2" type="ORF">DFP72DRAFT_629612</name>
</gene>
<dbReference type="OrthoDB" id="16729at2759"/>
<comment type="caution">
    <text evidence="2">The sequence shown here is derived from an EMBL/GenBank/DDBJ whole genome shotgun (WGS) entry which is preliminary data.</text>
</comment>
<organism evidence="2 3">
    <name type="scientific">Ephemerocybe angulata</name>
    <dbReference type="NCBI Taxonomy" id="980116"/>
    <lineage>
        <taxon>Eukaryota</taxon>
        <taxon>Fungi</taxon>
        <taxon>Dikarya</taxon>
        <taxon>Basidiomycota</taxon>
        <taxon>Agaricomycotina</taxon>
        <taxon>Agaricomycetes</taxon>
        <taxon>Agaricomycetidae</taxon>
        <taxon>Agaricales</taxon>
        <taxon>Agaricineae</taxon>
        <taxon>Psathyrellaceae</taxon>
        <taxon>Ephemerocybe</taxon>
    </lineage>
</organism>
<dbReference type="EMBL" id="JACGCI010000009">
    <property type="protein sequence ID" value="KAF6761733.1"/>
    <property type="molecule type" value="Genomic_DNA"/>
</dbReference>
<dbReference type="GO" id="GO:0061640">
    <property type="term" value="P:cytoskeleton-dependent cytokinesis"/>
    <property type="evidence" value="ECO:0007669"/>
    <property type="project" value="InterPro"/>
</dbReference>
<name>A0A8H6MA91_9AGAR</name>
<accession>A0A8H6MA91</accession>
<dbReference type="GO" id="GO:0005869">
    <property type="term" value="C:dynactin complex"/>
    <property type="evidence" value="ECO:0007669"/>
    <property type="project" value="InterPro"/>
</dbReference>